<dbReference type="EMBL" id="JANPWB010000010">
    <property type="protein sequence ID" value="KAJ1145779.1"/>
    <property type="molecule type" value="Genomic_DNA"/>
</dbReference>
<dbReference type="GO" id="GO:0002142">
    <property type="term" value="C:stereocilia ankle link complex"/>
    <property type="evidence" value="ECO:0007669"/>
    <property type="project" value="TreeGrafter"/>
</dbReference>
<dbReference type="PANTHER" id="PTHR23116">
    <property type="entry name" value="PDZ DOMAIN CONTAINING WHIRLIN AND HARMONIN-RELATED"/>
    <property type="match status" value="1"/>
</dbReference>
<evidence type="ECO:0000256" key="4">
    <source>
        <dbReference type="SAM" id="MobiDB-lite"/>
    </source>
</evidence>
<comment type="caution">
    <text evidence="6">The sequence shown here is derived from an EMBL/GenBank/DDBJ whole genome shotgun (WGS) entry which is preliminary data.</text>
</comment>
<proteinExistence type="predicted"/>
<evidence type="ECO:0000256" key="2">
    <source>
        <dbReference type="ARBA" id="ARBA00022737"/>
    </source>
</evidence>
<keyword evidence="3" id="KW-0966">Cell projection</keyword>
<gene>
    <name evidence="6" type="ORF">NDU88_012063</name>
</gene>
<keyword evidence="7" id="KW-1185">Reference proteome</keyword>
<evidence type="ECO:0000313" key="7">
    <source>
        <dbReference type="Proteomes" id="UP001066276"/>
    </source>
</evidence>
<name>A0AAV7R0X8_PLEWA</name>
<evidence type="ECO:0000313" key="6">
    <source>
        <dbReference type="EMBL" id="KAJ1145779.1"/>
    </source>
</evidence>
<dbReference type="GO" id="GO:0005886">
    <property type="term" value="C:plasma membrane"/>
    <property type="evidence" value="ECO:0007669"/>
    <property type="project" value="TreeGrafter"/>
</dbReference>
<sequence>MSSDLEGVSLNSSPGTSMGSDSGGGRLLSANVRRLHRALTVLLSEAEREQFIHCLNVYHGRRNVYDLVQSLRVLLRSPSQRQLLPLLRLVIPRSDQLLFDQYTSEGPYIRQTDYQVPYRNVPTEYGAGPGGPSRIPPMEYGNALADPTRTPPLEYAPSQLLMDGLPGGEIRQVVLKRNRTNEGLGFSIRGGSEHGVGIYVSLVEPGSLAEQEGLRIGDQILTVNDTSLDRLCHGDAVKVSVWNLNLLESLWTEKGLGYALSAEMCVWCFVSYHCEGDRRLYH</sequence>
<reference evidence="6" key="1">
    <citation type="journal article" date="2022" name="bioRxiv">
        <title>Sequencing and chromosome-scale assembly of the giantPleurodeles waltlgenome.</title>
        <authorList>
            <person name="Brown T."/>
            <person name="Elewa A."/>
            <person name="Iarovenko S."/>
            <person name="Subramanian E."/>
            <person name="Araus A.J."/>
            <person name="Petzold A."/>
            <person name="Susuki M."/>
            <person name="Suzuki K.-i.T."/>
            <person name="Hayashi T."/>
            <person name="Toyoda A."/>
            <person name="Oliveira C."/>
            <person name="Osipova E."/>
            <person name="Leigh N.D."/>
            <person name="Simon A."/>
            <person name="Yun M.H."/>
        </authorList>
    </citation>
    <scope>NUCLEOTIDE SEQUENCE</scope>
    <source>
        <strain evidence="6">20211129_DDA</strain>
        <tissue evidence="6">Liver</tissue>
    </source>
</reference>
<dbReference type="Gene3D" id="1.20.1160.20">
    <property type="match status" value="1"/>
</dbReference>
<keyword evidence="2" id="KW-0677">Repeat</keyword>
<dbReference type="GO" id="GO:0032426">
    <property type="term" value="C:stereocilium tip"/>
    <property type="evidence" value="ECO:0007669"/>
    <property type="project" value="TreeGrafter"/>
</dbReference>
<dbReference type="GO" id="GO:0007605">
    <property type="term" value="P:sensory perception of sound"/>
    <property type="evidence" value="ECO:0007669"/>
    <property type="project" value="TreeGrafter"/>
</dbReference>
<feature type="region of interest" description="Disordered" evidence="4">
    <location>
        <begin position="1"/>
        <end position="24"/>
    </location>
</feature>
<accession>A0AAV7R0X8</accession>
<dbReference type="SUPFAM" id="SSF50156">
    <property type="entry name" value="PDZ domain-like"/>
    <property type="match status" value="1"/>
</dbReference>
<feature type="domain" description="PDZ" evidence="5">
    <location>
        <begin position="172"/>
        <end position="239"/>
    </location>
</feature>
<dbReference type="GO" id="GO:0005929">
    <property type="term" value="C:cilium"/>
    <property type="evidence" value="ECO:0007669"/>
    <property type="project" value="TreeGrafter"/>
</dbReference>
<comment type="subcellular location">
    <subcellularLocation>
        <location evidence="1">Cell projection</location>
    </subcellularLocation>
</comment>
<evidence type="ECO:0000256" key="1">
    <source>
        <dbReference type="ARBA" id="ARBA00004316"/>
    </source>
</evidence>
<dbReference type="SMART" id="SM00228">
    <property type="entry name" value="PDZ"/>
    <property type="match status" value="1"/>
</dbReference>
<feature type="compositionally biased region" description="Polar residues" evidence="4">
    <location>
        <begin position="1"/>
        <end position="20"/>
    </location>
</feature>
<dbReference type="GO" id="GO:0001917">
    <property type="term" value="C:photoreceptor inner segment"/>
    <property type="evidence" value="ECO:0007669"/>
    <property type="project" value="TreeGrafter"/>
</dbReference>
<dbReference type="PROSITE" id="PS50106">
    <property type="entry name" value="PDZ"/>
    <property type="match status" value="1"/>
</dbReference>
<dbReference type="GO" id="GO:0060088">
    <property type="term" value="P:auditory receptor cell stereocilium organization"/>
    <property type="evidence" value="ECO:0007669"/>
    <property type="project" value="TreeGrafter"/>
</dbReference>
<dbReference type="InterPro" id="IPR036034">
    <property type="entry name" value="PDZ_sf"/>
</dbReference>
<protein>
    <recommendedName>
        <fullName evidence="5">PDZ domain-containing protein</fullName>
    </recommendedName>
</protein>
<dbReference type="InterPro" id="IPR001478">
    <property type="entry name" value="PDZ"/>
</dbReference>
<dbReference type="FunFam" id="1.20.1160.20:FF:000003">
    <property type="entry name" value="Whirlin a"/>
    <property type="match status" value="1"/>
</dbReference>
<dbReference type="Proteomes" id="UP001066276">
    <property type="component" value="Chromosome 6"/>
</dbReference>
<evidence type="ECO:0000256" key="3">
    <source>
        <dbReference type="ARBA" id="ARBA00023273"/>
    </source>
</evidence>
<dbReference type="PANTHER" id="PTHR23116:SF37">
    <property type="entry name" value="WHIRLIN"/>
    <property type="match status" value="1"/>
</dbReference>
<organism evidence="6 7">
    <name type="scientific">Pleurodeles waltl</name>
    <name type="common">Iberian ribbed newt</name>
    <dbReference type="NCBI Taxonomy" id="8319"/>
    <lineage>
        <taxon>Eukaryota</taxon>
        <taxon>Metazoa</taxon>
        <taxon>Chordata</taxon>
        <taxon>Craniata</taxon>
        <taxon>Vertebrata</taxon>
        <taxon>Euteleostomi</taxon>
        <taxon>Amphibia</taxon>
        <taxon>Batrachia</taxon>
        <taxon>Caudata</taxon>
        <taxon>Salamandroidea</taxon>
        <taxon>Salamandridae</taxon>
        <taxon>Pleurodelinae</taxon>
        <taxon>Pleurodeles</taxon>
    </lineage>
</organism>
<dbReference type="InterPro" id="IPR051844">
    <property type="entry name" value="USH2_Complex_Protein"/>
</dbReference>
<evidence type="ECO:0000259" key="5">
    <source>
        <dbReference type="PROSITE" id="PS50106"/>
    </source>
</evidence>
<dbReference type="AlphaFoldDB" id="A0AAV7R0X8"/>
<dbReference type="Pfam" id="PF00595">
    <property type="entry name" value="PDZ"/>
    <property type="match status" value="1"/>
</dbReference>
<dbReference type="Gene3D" id="2.30.42.10">
    <property type="match status" value="1"/>
</dbReference>